<feature type="compositionally biased region" description="Polar residues" evidence="1">
    <location>
        <begin position="13"/>
        <end position="22"/>
    </location>
</feature>
<proteinExistence type="predicted"/>
<accession>S9NU84</accession>
<organism evidence="2 3">
    <name type="scientific">Cystobacter fuscus (strain ATCC 25194 / DSM 2262 / NBRC 100088 / M29)</name>
    <dbReference type="NCBI Taxonomy" id="1242864"/>
    <lineage>
        <taxon>Bacteria</taxon>
        <taxon>Pseudomonadati</taxon>
        <taxon>Myxococcota</taxon>
        <taxon>Myxococcia</taxon>
        <taxon>Myxococcales</taxon>
        <taxon>Cystobacterineae</taxon>
        <taxon>Archangiaceae</taxon>
        <taxon>Cystobacter</taxon>
    </lineage>
</organism>
<evidence type="ECO:0000313" key="2">
    <source>
        <dbReference type="EMBL" id="EPX55735.1"/>
    </source>
</evidence>
<dbReference type="EMBL" id="ANAH02000069">
    <property type="protein sequence ID" value="EPX55735.1"/>
    <property type="molecule type" value="Genomic_DNA"/>
</dbReference>
<evidence type="ECO:0000256" key="1">
    <source>
        <dbReference type="SAM" id="MobiDB-lite"/>
    </source>
</evidence>
<evidence type="ECO:0000313" key="3">
    <source>
        <dbReference type="Proteomes" id="UP000011682"/>
    </source>
</evidence>
<reference evidence="2" key="1">
    <citation type="submission" date="2013-05" db="EMBL/GenBank/DDBJ databases">
        <title>Genome assembly of Cystobacter fuscus DSM 2262.</title>
        <authorList>
            <person name="Sharma G."/>
            <person name="Khatri I."/>
            <person name="Kaur C."/>
            <person name="Mayilraj S."/>
            <person name="Subramanian S."/>
        </authorList>
    </citation>
    <scope>NUCLEOTIDE SEQUENCE [LARGE SCALE GENOMIC DNA]</scope>
    <source>
        <strain evidence="2">DSM 2262</strain>
    </source>
</reference>
<dbReference type="AlphaFoldDB" id="S9NU84"/>
<sequence>MVPRPPSGPANCSPGTSASPSSAKDIPPHDWQTLMRWLLEREDTCAS</sequence>
<name>S9NU84_CYSF2</name>
<gene>
    <name evidence="2" type="ORF">D187_008296</name>
</gene>
<dbReference type="Proteomes" id="UP000011682">
    <property type="component" value="Unassembled WGS sequence"/>
</dbReference>
<keyword evidence="3" id="KW-1185">Reference proteome</keyword>
<protein>
    <submittedName>
        <fullName evidence="2">Uncharacterized protein</fullName>
    </submittedName>
</protein>
<comment type="caution">
    <text evidence="2">The sequence shown here is derived from an EMBL/GenBank/DDBJ whole genome shotgun (WGS) entry which is preliminary data.</text>
</comment>
<feature type="region of interest" description="Disordered" evidence="1">
    <location>
        <begin position="1"/>
        <end position="29"/>
    </location>
</feature>